<accession>A0A926F1X8</accession>
<dbReference type="EMBL" id="JACRTF010000001">
    <property type="protein sequence ID" value="MBC8593141.1"/>
    <property type="molecule type" value="Genomic_DNA"/>
</dbReference>
<dbReference type="RefSeq" id="WP_262434292.1">
    <property type="nucleotide sequence ID" value="NZ_JACRTF010000001.1"/>
</dbReference>
<evidence type="ECO:0000313" key="2">
    <source>
        <dbReference type="EMBL" id="MBC8593141.1"/>
    </source>
</evidence>
<keyword evidence="1" id="KW-0732">Signal</keyword>
<dbReference type="AlphaFoldDB" id="A0A926F1X8"/>
<name>A0A926F1X8_9BACT</name>
<sequence>MAKFVKIILFTLFVWVLNTAASNISIDKSIETQNHKLEYIESHSHEFSNTQLPYLPEGELTAMQSHQIVNTRIQRYNMLEYSSALRGIFQSLLLRDASLTQHFGKVYDTTTAYCCQPASEYYVFALKRIII</sequence>
<feature type="chain" id="PRO_5037341741" evidence="1">
    <location>
        <begin position="22"/>
        <end position="131"/>
    </location>
</feature>
<comment type="caution">
    <text evidence="2">The sequence shown here is derived from an EMBL/GenBank/DDBJ whole genome shotgun (WGS) entry which is preliminary data.</text>
</comment>
<evidence type="ECO:0000256" key="1">
    <source>
        <dbReference type="SAM" id="SignalP"/>
    </source>
</evidence>
<protein>
    <submittedName>
        <fullName evidence="2">Uncharacterized protein</fullName>
    </submittedName>
</protein>
<gene>
    <name evidence="2" type="ORF">H8744_07710</name>
</gene>
<evidence type="ECO:0000313" key="3">
    <source>
        <dbReference type="Proteomes" id="UP000651085"/>
    </source>
</evidence>
<reference evidence="2" key="1">
    <citation type="submission" date="2020-08" db="EMBL/GenBank/DDBJ databases">
        <title>Genome public.</title>
        <authorList>
            <person name="Liu C."/>
            <person name="Sun Q."/>
        </authorList>
    </citation>
    <scope>NUCLEOTIDE SEQUENCE</scope>
    <source>
        <strain evidence="2">N12</strain>
    </source>
</reference>
<keyword evidence="3" id="KW-1185">Reference proteome</keyword>
<dbReference type="Proteomes" id="UP000651085">
    <property type="component" value="Unassembled WGS sequence"/>
</dbReference>
<proteinExistence type="predicted"/>
<organism evidence="2 3">
    <name type="scientific">Jilunia laotingensis</name>
    <dbReference type="NCBI Taxonomy" id="2763675"/>
    <lineage>
        <taxon>Bacteria</taxon>
        <taxon>Pseudomonadati</taxon>
        <taxon>Bacteroidota</taxon>
        <taxon>Bacteroidia</taxon>
        <taxon>Bacteroidales</taxon>
        <taxon>Bacteroidaceae</taxon>
        <taxon>Jilunia</taxon>
    </lineage>
</organism>
<feature type="signal peptide" evidence="1">
    <location>
        <begin position="1"/>
        <end position="21"/>
    </location>
</feature>